<proteinExistence type="predicted"/>
<organism evidence="2 3">
    <name type="scientific">Glossina brevipalpis</name>
    <dbReference type="NCBI Taxonomy" id="37001"/>
    <lineage>
        <taxon>Eukaryota</taxon>
        <taxon>Metazoa</taxon>
        <taxon>Ecdysozoa</taxon>
        <taxon>Arthropoda</taxon>
        <taxon>Hexapoda</taxon>
        <taxon>Insecta</taxon>
        <taxon>Pterygota</taxon>
        <taxon>Neoptera</taxon>
        <taxon>Endopterygota</taxon>
        <taxon>Diptera</taxon>
        <taxon>Brachycera</taxon>
        <taxon>Muscomorpha</taxon>
        <taxon>Hippoboscoidea</taxon>
        <taxon>Glossinidae</taxon>
        <taxon>Glossina</taxon>
    </lineage>
</organism>
<feature type="transmembrane region" description="Helical" evidence="1">
    <location>
        <begin position="88"/>
        <end position="105"/>
    </location>
</feature>
<protein>
    <submittedName>
        <fullName evidence="2">Uncharacterized protein</fullName>
    </submittedName>
</protein>
<evidence type="ECO:0000313" key="3">
    <source>
        <dbReference type="Proteomes" id="UP000091820"/>
    </source>
</evidence>
<keyword evidence="1" id="KW-0812">Transmembrane</keyword>
<accession>A0A1A9WP23</accession>
<reference evidence="3" key="1">
    <citation type="submission" date="2014-03" db="EMBL/GenBank/DDBJ databases">
        <authorList>
            <person name="Aksoy S."/>
            <person name="Warren W."/>
            <person name="Wilson R.K."/>
        </authorList>
    </citation>
    <scope>NUCLEOTIDE SEQUENCE [LARGE SCALE GENOMIC DNA]</scope>
    <source>
        <strain evidence="3">IAEA</strain>
    </source>
</reference>
<dbReference type="AlphaFoldDB" id="A0A1A9WP23"/>
<keyword evidence="1" id="KW-1133">Transmembrane helix</keyword>
<keyword evidence="3" id="KW-1185">Reference proteome</keyword>
<reference evidence="2" key="2">
    <citation type="submission" date="2020-05" db="UniProtKB">
        <authorList>
            <consortium name="EnsemblMetazoa"/>
        </authorList>
    </citation>
    <scope>IDENTIFICATION</scope>
    <source>
        <strain evidence="2">IAEA</strain>
    </source>
</reference>
<keyword evidence="1" id="KW-0472">Membrane</keyword>
<name>A0A1A9WP23_9MUSC</name>
<sequence length="106" mass="12292">MERSVCYIKSALVDTTNQDHSENFMTIKNTSTTTYCRDLLREFLMQNIEKFKVLNHDHTGLLKINKTDEAHSSTRFNADKTMMAMKRLLGTLILGYQIIILTQVTF</sequence>
<evidence type="ECO:0000256" key="1">
    <source>
        <dbReference type="SAM" id="Phobius"/>
    </source>
</evidence>
<evidence type="ECO:0000313" key="2">
    <source>
        <dbReference type="EnsemblMetazoa" id="GBRI026726-PA"/>
    </source>
</evidence>
<dbReference type="VEuPathDB" id="VectorBase:GBRI026726"/>
<dbReference type="Proteomes" id="UP000091820">
    <property type="component" value="Unassembled WGS sequence"/>
</dbReference>
<dbReference type="EnsemblMetazoa" id="GBRI026726-RA">
    <property type="protein sequence ID" value="GBRI026726-PA"/>
    <property type="gene ID" value="GBRI026726"/>
</dbReference>